<feature type="region of interest" description="Disordered" evidence="1">
    <location>
        <begin position="231"/>
        <end position="259"/>
    </location>
</feature>
<accession>A0A136JIG5</accession>
<feature type="compositionally biased region" description="Low complexity" evidence="1">
    <location>
        <begin position="101"/>
        <end position="110"/>
    </location>
</feature>
<keyword evidence="3" id="KW-1185">Reference proteome</keyword>
<dbReference type="AlphaFoldDB" id="A0A136JIG5"/>
<gene>
    <name evidence="2" type="ORF">Micbo1qcDRAFT_229727</name>
</gene>
<dbReference type="Proteomes" id="UP000070501">
    <property type="component" value="Unassembled WGS sequence"/>
</dbReference>
<sequence length="785" mass="86197">MSLAPPSRQPQPSTGAEAGAGGGGAGTTQSGSTRADKLEGGVPTSVPAETTTASSSFTTRRRGGGGPGTTSEFHVPSGKKILVALPEEAARLRAKYKHATSSSPSPSPSSTVGVDNAAKHHEEDHHPHHARHHQQQHKDNSAQEPYQIEIVIHGSPEHSAHLHSARKHHEAQREAFVRQFGNDFHAWESSRVALDEVNRQLAGLEEHEAPSALNANFGRFGYSATLKTYNVPRGGSTPGSSRASLDESDSDSGTLRNWDDTSGGRTIRLFQRPVIKQYFHKGLLWRNSEQTEIMSFELFFELIYVGIIHYNGEHVADKTDALELGRFIITFVMSWQIWSDVQQGISWFEANDVAQRVYILFIIACLLGFTTNMTGTFNAEYDMYTQLVGFYIAARLATALFYGIAGILLPLVKGFMMVQVTLITISSMIWIGSIFVSVPSRFALIVVAMLLDYFGPSIFILPFSWTSTTQQPKSRRLAKFYDFWPATNIEHRVERTNAFVALVIGWAVVALLYQNAAFGFNAILGKAFIGLVQAFVFNWIYFEVDGENIHLHAIRRSKETSGIWNVAHLPFICAYTLSSAAMSKIVVASDSPNSDPASLEAYYADKSKAYVTQGVRWAYCVGLGVALLNMGVISICHVHKTIPGMRVPKKWRMLNRGVVCLVFFCLPLVSYKQLNSLALVSVTMGLMVWVLLLEIWGKSCSSQTWCGKGGAGGDGAGGCRAQYEARCSRKTLEKALRENAEVRDEEENGGDAGNAGERVEGGGKADFTPEVEILRLSRNEKTAIA</sequence>
<evidence type="ECO:0000313" key="3">
    <source>
        <dbReference type="Proteomes" id="UP000070501"/>
    </source>
</evidence>
<dbReference type="STRING" id="196109.A0A136JIG5"/>
<feature type="compositionally biased region" description="Basic and acidic residues" evidence="1">
    <location>
        <begin position="117"/>
        <end position="126"/>
    </location>
</feature>
<dbReference type="Pfam" id="PF06772">
    <property type="entry name" value="LtrA"/>
    <property type="match status" value="1"/>
</dbReference>
<dbReference type="InterPro" id="IPR010640">
    <property type="entry name" value="Low_temperature_requirement_A"/>
</dbReference>
<name>A0A136JIG5_9PEZI</name>
<feature type="region of interest" description="Disordered" evidence="1">
    <location>
        <begin position="738"/>
        <end position="766"/>
    </location>
</feature>
<feature type="region of interest" description="Disordered" evidence="1">
    <location>
        <begin position="1"/>
        <end position="143"/>
    </location>
</feature>
<evidence type="ECO:0000313" key="2">
    <source>
        <dbReference type="EMBL" id="KXJ96940.1"/>
    </source>
</evidence>
<feature type="compositionally biased region" description="Low complexity" evidence="1">
    <location>
        <begin position="47"/>
        <end position="58"/>
    </location>
</feature>
<proteinExistence type="predicted"/>
<dbReference type="PANTHER" id="PTHR36840:SF1">
    <property type="entry name" value="BLL5714 PROTEIN"/>
    <property type="match status" value="1"/>
</dbReference>
<evidence type="ECO:0000256" key="1">
    <source>
        <dbReference type="SAM" id="MobiDB-lite"/>
    </source>
</evidence>
<dbReference type="OrthoDB" id="191995at2759"/>
<dbReference type="EMBL" id="KQ964245">
    <property type="protein sequence ID" value="KXJ96940.1"/>
    <property type="molecule type" value="Genomic_DNA"/>
</dbReference>
<reference evidence="3" key="1">
    <citation type="submission" date="2016-02" db="EMBL/GenBank/DDBJ databases">
        <title>Draft genome sequence of Microdochium bolleyi, a fungal endophyte of beachgrass.</title>
        <authorList>
            <consortium name="DOE Joint Genome Institute"/>
            <person name="David A.S."/>
            <person name="May G."/>
            <person name="Haridas S."/>
            <person name="Lim J."/>
            <person name="Wang M."/>
            <person name="Labutti K."/>
            <person name="Lipzen A."/>
            <person name="Barry K."/>
            <person name="Grigoriev I.V."/>
        </authorList>
    </citation>
    <scope>NUCLEOTIDE SEQUENCE [LARGE SCALE GENOMIC DNA]</scope>
    <source>
        <strain evidence="3">J235TASD1</strain>
    </source>
</reference>
<organism evidence="2 3">
    <name type="scientific">Microdochium bolleyi</name>
    <dbReference type="NCBI Taxonomy" id="196109"/>
    <lineage>
        <taxon>Eukaryota</taxon>
        <taxon>Fungi</taxon>
        <taxon>Dikarya</taxon>
        <taxon>Ascomycota</taxon>
        <taxon>Pezizomycotina</taxon>
        <taxon>Sordariomycetes</taxon>
        <taxon>Xylariomycetidae</taxon>
        <taxon>Xylariales</taxon>
        <taxon>Microdochiaceae</taxon>
        <taxon>Microdochium</taxon>
    </lineage>
</organism>
<protein>
    <submittedName>
        <fullName evidence="2">Bacterial low temperature requirement A protein-domain-containing protein</fullName>
    </submittedName>
</protein>
<dbReference type="InParanoid" id="A0A136JIG5"/>
<dbReference type="PANTHER" id="PTHR36840">
    <property type="entry name" value="BLL5714 PROTEIN"/>
    <property type="match status" value="1"/>
</dbReference>